<keyword evidence="2" id="KW-1185">Reference proteome</keyword>
<reference evidence="1" key="1">
    <citation type="submission" date="2022-03" db="EMBL/GenBank/DDBJ databases">
        <authorList>
            <person name="Sayadi A."/>
        </authorList>
    </citation>
    <scope>NUCLEOTIDE SEQUENCE</scope>
</reference>
<evidence type="ECO:0000313" key="1">
    <source>
        <dbReference type="EMBL" id="CAH2000362.1"/>
    </source>
</evidence>
<sequence>MCLSFFICAPKDGSGVVWLDYRTMWCRQRLCILPG</sequence>
<dbReference type="EMBL" id="CAKOFQ010007406">
    <property type="protein sequence ID" value="CAH2000362.1"/>
    <property type="molecule type" value="Genomic_DNA"/>
</dbReference>
<dbReference type="AlphaFoldDB" id="A0A9P0LWI2"/>
<protein>
    <submittedName>
        <fullName evidence="1">Uncharacterized protein</fullName>
    </submittedName>
</protein>
<dbReference type="Proteomes" id="UP001152888">
    <property type="component" value="Unassembled WGS sequence"/>
</dbReference>
<gene>
    <name evidence="1" type="ORF">ACAOBT_LOCUS25530</name>
</gene>
<proteinExistence type="predicted"/>
<name>A0A9P0LWI2_ACAOB</name>
<accession>A0A9P0LWI2</accession>
<organism evidence="1 2">
    <name type="scientific">Acanthoscelides obtectus</name>
    <name type="common">Bean weevil</name>
    <name type="synonym">Bruchus obtectus</name>
    <dbReference type="NCBI Taxonomy" id="200917"/>
    <lineage>
        <taxon>Eukaryota</taxon>
        <taxon>Metazoa</taxon>
        <taxon>Ecdysozoa</taxon>
        <taxon>Arthropoda</taxon>
        <taxon>Hexapoda</taxon>
        <taxon>Insecta</taxon>
        <taxon>Pterygota</taxon>
        <taxon>Neoptera</taxon>
        <taxon>Endopterygota</taxon>
        <taxon>Coleoptera</taxon>
        <taxon>Polyphaga</taxon>
        <taxon>Cucujiformia</taxon>
        <taxon>Chrysomeloidea</taxon>
        <taxon>Chrysomelidae</taxon>
        <taxon>Bruchinae</taxon>
        <taxon>Bruchini</taxon>
        <taxon>Acanthoscelides</taxon>
    </lineage>
</organism>
<comment type="caution">
    <text evidence="1">The sequence shown here is derived from an EMBL/GenBank/DDBJ whole genome shotgun (WGS) entry which is preliminary data.</text>
</comment>
<evidence type="ECO:0000313" key="2">
    <source>
        <dbReference type="Proteomes" id="UP001152888"/>
    </source>
</evidence>